<dbReference type="Proteomes" id="UP000240978">
    <property type="component" value="Unassembled WGS sequence"/>
</dbReference>
<evidence type="ECO:0000313" key="2">
    <source>
        <dbReference type="Proteomes" id="UP000240978"/>
    </source>
</evidence>
<protein>
    <submittedName>
        <fullName evidence="1">Uncharacterized protein DUF4265</fullName>
    </submittedName>
</protein>
<organism evidence="1 2">
    <name type="scientific">Chitinophaga ginsengisoli</name>
    <dbReference type="NCBI Taxonomy" id="363837"/>
    <lineage>
        <taxon>Bacteria</taxon>
        <taxon>Pseudomonadati</taxon>
        <taxon>Bacteroidota</taxon>
        <taxon>Chitinophagia</taxon>
        <taxon>Chitinophagales</taxon>
        <taxon>Chitinophagaceae</taxon>
        <taxon>Chitinophaga</taxon>
    </lineage>
</organism>
<name>A0A2P8FDU4_9BACT</name>
<comment type="caution">
    <text evidence="1">The sequence shown here is derived from an EMBL/GenBank/DDBJ whole genome shotgun (WGS) entry which is preliminary data.</text>
</comment>
<dbReference type="AlphaFoldDB" id="A0A2P8FDU4"/>
<dbReference type="RefSeq" id="WP_106606153.1">
    <property type="nucleotide sequence ID" value="NZ_PYGK01000026.1"/>
</dbReference>
<proteinExistence type="predicted"/>
<reference evidence="1 2" key="1">
    <citation type="submission" date="2018-03" db="EMBL/GenBank/DDBJ databases">
        <title>Genomic Encyclopedia of Archaeal and Bacterial Type Strains, Phase II (KMG-II): from individual species to whole genera.</title>
        <authorList>
            <person name="Goeker M."/>
        </authorList>
    </citation>
    <scope>NUCLEOTIDE SEQUENCE [LARGE SCALE GENOMIC DNA]</scope>
    <source>
        <strain evidence="1 2">DSM 18107</strain>
    </source>
</reference>
<accession>A0A2P8FDU4</accession>
<dbReference type="OrthoDB" id="1030945at2"/>
<gene>
    <name evidence="1" type="ORF">CLV42_1261</name>
</gene>
<dbReference type="Pfam" id="PF14085">
    <property type="entry name" value="DUF4265"/>
    <property type="match status" value="1"/>
</dbReference>
<dbReference type="EMBL" id="PYGK01000026">
    <property type="protein sequence ID" value="PSL19889.1"/>
    <property type="molecule type" value="Genomic_DNA"/>
</dbReference>
<dbReference type="InterPro" id="IPR025361">
    <property type="entry name" value="DUF4265"/>
</dbReference>
<sequence length="152" mass="17586">MNKDLIKVNFLQSTGEDEYITETMWCRKSGDSYILDNIPCVAKNISLGDAISVEYDEGEEKFYFEDFIAYSGNSTLRLIIEDDQFRKEVRKVFEDSFKCACEVLAQMNTLAINIPKDQNYRLIKEYVNVGSSDGKWQYVESCLSDEHRTQLA</sequence>
<evidence type="ECO:0000313" key="1">
    <source>
        <dbReference type="EMBL" id="PSL19889.1"/>
    </source>
</evidence>
<keyword evidence="2" id="KW-1185">Reference proteome</keyword>